<dbReference type="Proteomes" id="UP001237642">
    <property type="component" value="Unassembled WGS sequence"/>
</dbReference>
<keyword evidence="5" id="KW-0653">Protein transport</keyword>
<dbReference type="PANTHER" id="PTHR11753">
    <property type="entry name" value="ADAPTOR COMPLEXES SMALL SUBUNIT FAMILY"/>
    <property type="match status" value="1"/>
</dbReference>
<comment type="subcellular location">
    <subcellularLocation>
        <location evidence="1">Cytoplasmic vesicle membrane</location>
    </subcellularLocation>
    <subcellularLocation>
        <location evidence="2">Golgi apparatus</location>
    </subcellularLocation>
</comment>
<reference evidence="10" key="2">
    <citation type="submission" date="2023-05" db="EMBL/GenBank/DDBJ databases">
        <authorList>
            <person name="Schelkunov M.I."/>
        </authorList>
    </citation>
    <scope>NUCLEOTIDE SEQUENCE</scope>
    <source>
        <strain evidence="10">Hsosn_3</strain>
        <tissue evidence="10">Leaf</tissue>
    </source>
</reference>
<evidence type="ECO:0000256" key="6">
    <source>
        <dbReference type="ARBA" id="ARBA00023034"/>
    </source>
</evidence>
<comment type="similarity">
    <text evidence="3">Belongs to the adaptor complexes small subunit family.</text>
</comment>
<proteinExistence type="inferred from homology"/>
<dbReference type="PROSITE" id="PS00989">
    <property type="entry name" value="CLAT_ADAPTOR_S"/>
    <property type="match status" value="1"/>
</dbReference>
<gene>
    <name evidence="10" type="ORF">POM88_036262</name>
</gene>
<organism evidence="10 11">
    <name type="scientific">Heracleum sosnowskyi</name>
    <dbReference type="NCBI Taxonomy" id="360622"/>
    <lineage>
        <taxon>Eukaryota</taxon>
        <taxon>Viridiplantae</taxon>
        <taxon>Streptophyta</taxon>
        <taxon>Embryophyta</taxon>
        <taxon>Tracheophyta</taxon>
        <taxon>Spermatophyta</taxon>
        <taxon>Magnoliopsida</taxon>
        <taxon>eudicotyledons</taxon>
        <taxon>Gunneridae</taxon>
        <taxon>Pentapetalae</taxon>
        <taxon>asterids</taxon>
        <taxon>campanulids</taxon>
        <taxon>Apiales</taxon>
        <taxon>Apiaceae</taxon>
        <taxon>Apioideae</taxon>
        <taxon>apioid superclade</taxon>
        <taxon>Tordylieae</taxon>
        <taxon>Tordyliinae</taxon>
        <taxon>Heracleum</taxon>
    </lineage>
</organism>
<dbReference type="GO" id="GO:0035615">
    <property type="term" value="F:clathrin adaptor activity"/>
    <property type="evidence" value="ECO:0007669"/>
    <property type="project" value="InterPro"/>
</dbReference>
<evidence type="ECO:0000256" key="3">
    <source>
        <dbReference type="ARBA" id="ARBA00006972"/>
    </source>
</evidence>
<evidence type="ECO:0000259" key="9">
    <source>
        <dbReference type="Pfam" id="PF01217"/>
    </source>
</evidence>
<accession>A0AAD8MC90</accession>
<comment type="caution">
    <text evidence="10">The sequence shown here is derived from an EMBL/GenBank/DDBJ whole genome shotgun (WGS) entry which is preliminary data.</text>
</comment>
<feature type="domain" description="AP complex mu/sigma subunit" evidence="9">
    <location>
        <begin position="363"/>
        <end position="485"/>
    </location>
</feature>
<dbReference type="GO" id="GO:0030121">
    <property type="term" value="C:AP-1 adaptor complex"/>
    <property type="evidence" value="ECO:0007669"/>
    <property type="project" value="InterPro"/>
</dbReference>
<keyword evidence="4" id="KW-0813">Transport</keyword>
<protein>
    <recommendedName>
        <fullName evidence="9">AP complex mu/sigma subunit domain-containing protein</fullName>
    </recommendedName>
</protein>
<dbReference type="EMBL" id="JAUIZM010000008">
    <property type="protein sequence ID" value="KAK1370170.1"/>
    <property type="molecule type" value="Genomic_DNA"/>
</dbReference>
<evidence type="ECO:0000256" key="7">
    <source>
        <dbReference type="ARBA" id="ARBA00023136"/>
    </source>
</evidence>
<evidence type="ECO:0000256" key="1">
    <source>
        <dbReference type="ARBA" id="ARBA00004156"/>
    </source>
</evidence>
<dbReference type="InterPro" id="IPR000804">
    <property type="entry name" value="Clathrin_sm-chain_CS"/>
</dbReference>
<dbReference type="InterPro" id="IPR044733">
    <property type="entry name" value="AP1_sigma"/>
</dbReference>
<evidence type="ECO:0000256" key="4">
    <source>
        <dbReference type="ARBA" id="ARBA00022448"/>
    </source>
</evidence>
<dbReference type="SUPFAM" id="SSF64356">
    <property type="entry name" value="SNARE-like"/>
    <property type="match status" value="1"/>
</dbReference>
<dbReference type="CDD" id="cd14831">
    <property type="entry name" value="AP1_sigma"/>
    <property type="match status" value="1"/>
</dbReference>
<dbReference type="InterPro" id="IPR016635">
    <property type="entry name" value="AP_complex_ssu"/>
</dbReference>
<dbReference type="Pfam" id="PF01217">
    <property type="entry name" value="Clat_adaptor_s"/>
    <property type="match status" value="1"/>
</dbReference>
<keyword evidence="7" id="KW-0472">Membrane</keyword>
<sequence length="503" mass="57743">MPIGCLSKCVTQEEMRIKLYGKKDIIIDDDTSKGVSLLTDPMQILITTRHHFEEKLAQILVSRGYKGEQLCLPDASMSAILFSFIVPRMQWNPGIFFQNQNEAGRVLGRIDITLDTIIISYFLIYRLVFDDHSSQSRSSDCKMLMLACGSYLEYKYNKFGNLCRNGNKFLARPPSCKLAKWQETSMPCDAEGIVITSTQTSLRFTSINEKAQKSLVQFYRRTPKIYLNNNEEVPIILDKLLHLRSHSLAVQKVHWKEVEAYTCIIRLRCGFDFLSEALTIVDLYAKMLFKFEPGNFVKGAANLVSWVSSGVGLPRELAQISGVIVVYFMLPLVDVCVILSHELVQGSVHVILNQSRERIILYQIHFLLLISRQGKVRLTKWYSPYAQKERTKVVRELSVMILIVYKRYASLYFCMCVNQDDNELEILEIIHHFVQILDLYFGSVCELDLIFNFHKAYYILDKILIAGELQESSKKTVERLIDVQDALVEAAKEQANSVSYIIS</sequence>
<evidence type="ECO:0000256" key="8">
    <source>
        <dbReference type="ARBA" id="ARBA00023329"/>
    </source>
</evidence>
<dbReference type="InterPro" id="IPR022775">
    <property type="entry name" value="AP_mu_sigma_su"/>
</dbReference>
<keyword evidence="8" id="KW-0968">Cytoplasmic vesicle</keyword>
<dbReference type="AlphaFoldDB" id="A0AAD8MC90"/>
<dbReference type="Gene3D" id="3.30.450.60">
    <property type="match status" value="1"/>
</dbReference>
<evidence type="ECO:0000256" key="5">
    <source>
        <dbReference type="ARBA" id="ARBA00022927"/>
    </source>
</evidence>
<keyword evidence="11" id="KW-1185">Reference proteome</keyword>
<evidence type="ECO:0000256" key="2">
    <source>
        <dbReference type="ARBA" id="ARBA00004555"/>
    </source>
</evidence>
<name>A0AAD8MC90_9APIA</name>
<evidence type="ECO:0000313" key="11">
    <source>
        <dbReference type="Proteomes" id="UP001237642"/>
    </source>
</evidence>
<reference evidence="10" key="1">
    <citation type="submission" date="2023-02" db="EMBL/GenBank/DDBJ databases">
        <title>Genome of toxic invasive species Heracleum sosnowskyi carries increased number of genes despite the absence of recent whole-genome duplications.</title>
        <authorList>
            <person name="Schelkunov M."/>
            <person name="Shtratnikova V."/>
            <person name="Makarenko M."/>
            <person name="Klepikova A."/>
            <person name="Omelchenko D."/>
            <person name="Novikova G."/>
            <person name="Obukhova E."/>
            <person name="Bogdanov V."/>
            <person name="Penin A."/>
            <person name="Logacheva M."/>
        </authorList>
    </citation>
    <scope>NUCLEOTIDE SEQUENCE</scope>
    <source>
        <strain evidence="10">Hsosn_3</strain>
        <tissue evidence="10">Leaf</tissue>
    </source>
</reference>
<keyword evidence="6" id="KW-0333">Golgi apparatus</keyword>
<dbReference type="InterPro" id="IPR011012">
    <property type="entry name" value="Longin-like_dom_sf"/>
</dbReference>
<dbReference type="GO" id="GO:0006886">
    <property type="term" value="P:intracellular protein transport"/>
    <property type="evidence" value="ECO:0007669"/>
    <property type="project" value="InterPro"/>
</dbReference>
<evidence type="ECO:0000313" key="10">
    <source>
        <dbReference type="EMBL" id="KAK1370170.1"/>
    </source>
</evidence>